<feature type="chain" id="PRO_5031334498" description="DUF945 family protein" evidence="1">
    <location>
        <begin position="25"/>
        <end position="400"/>
    </location>
</feature>
<evidence type="ECO:0000256" key="1">
    <source>
        <dbReference type="SAM" id="SignalP"/>
    </source>
</evidence>
<sequence>MIIKTGIPAAATAALLLCTSSAFAVDAQAFADRLKAVASTQSVEMSFDAAEEDGDDVVLRGVRFSPASAESSEKIEEITFENVTGSTAEGWTVERVPIADIDETEEGTHSTVTGIVIEGLHLVGTEATDTPAAMSFSELFFDRAAVESVNVEKDGKKVFSLSDASMENEIADDGTLTSEFDLGTFDADFTAANDNAESATTMRELGYATLGGNIAGTATWNPTTGLLELDPFDIDLTDAGSLSFTYAISGYTPAFIESLKQLQQQMASNPDNQSAAGMAMMGLVSQLFLDSADLVFVDDSLTDKLLDYYAEKNGQTREQLIEGLTGMLPAMLSYLQNPTFQEEVISAVTTFLNDPQSLSIAIEPTAPVPATQVIGAAMGAPQTLPSVLALSVSANDATDD</sequence>
<evidence type="ECO:0000313" key="2">
    <source>
        <dbReference type="EMBL" id="MBB4001062.1"/>
    </source>
</evidence>
<reference evidence="2 3" key="1">
    <citation type="submission" date="2020-08" db="EMBL/GenBank/DDBJ databases">
        <title>Genomic Encyclopedia of Type Strains, Phase IV (KMG-IV): sequencing the most valuable type-strain genomes for metagenomic binning, comparative biology and taxonomic classification.</title>
        <authorList>
            <person name="Goeker M."/>
        </authorList>
    </citation>
    <scope>NUCLEOTIDE SEQUENCE [LARGE SCALE GENOMIC DNA]</scope>
    <source>
        <strain evidence="2 3">DSM 103570</strain>
    </source>
</reference>
<evidence type="ECO:0000313" key="3">
    <source>
        <dbReference type="Proteomes" id="UP000588647"/>
    </source>
</evidence>
<feature type="signal peptide" evidence="1">
    <location>
        <begin position="1"/>
        <end position="24"/>
    </location>
</feature>
<protein>
    <recommendedName>
        <fullName evidence="4">DUF945 family protein</fullName>
    </recommendedName>
</protein>
<dbReference type="Proteomes" id="UP000588647">
    <property type="component" value="Unassembled WGS sequence"/>
</dbReference>
<comment type="caution">
    <text evidence="2">The sequence shown here is derived from an EMBL/GenBank/DDBJ whole genome shotgun (WGS) entry which is preliminary data.</text>
</comment>
<dbReference type="EMBL" id="JACIEM010000001">
    <property type="protein sequence ID" value="MBB4001062.1"/>
    <property type="molecule type" value="Genomic_DNA"/>
</dbReference>
<keyword evidence="1" id="KW-0732">Signal</keyword>
<gene>
    <name evidence="2" type="ORF">GGR03_000109</name>
</gene>
<dbReference type="RefSeq" id="WP_183205348.1">
    <property type="nucleotide sequence ID" value="NZ_JAAAMM010000001.1"/>
</dbReference>
<dbReference type="AlphaFoldDB" id="A0A7W6H9L6"/>
<name>A0A7W6H9L6_9HYPH</name>
<organism evidence="2 3">
    <name type="scientific">Aurantimonas endophytica</name>
    <dbReference type="NCBI Taxonomy" id="1522175"/>
    <lineage>
        <taxon>Bacteria</taxon>
        <taxon>Pseudomonadati</taxon>
        <taxon>Pseudomonadota</taxon>
        <taxon>Alphaproteobacteria</taxon>
        <taxon>Hyphomicrobiales</taxon>
        <taxon>Aurantimonadaceae</taxon>
        <taxon>Aurantimonas</taxon>
    </lineage>
</organism>
<keyword evidence="3" id="KW-1185">Reference proteome</keyword>
<accession>A0A7W6H9L6</accession>
<evidence type="ECO:0008006" key="4">
    <source>
        <dbReference type="Google" id="ProtNLM"/>
    </source>
</evidence>
<proteinExistence type="predicted"/>